<accession>A0A518GWK7</accession>
<reference evidence="1 2" key="1">
    <citation type="submission" date="2019-02" db="EMBL/GenBank/DDBJ databases">
        <title>Deep-cultivation of Planctomycetes and their phenomic and genomic characterization uncovers novel biology.</title>
        <authorList>
            <person name="Wiegand S."/>
            <person name="Jogler M."/>
            <person name="Boedeker C."/>
            <person name="Pinto D."/>
            <person name="Vollmers J."/>
            <person name="Rivas-Marin E."/>
            <person name="Kohn T."/>
            <person name="Peeters S.H."/>
            <person name="Heuer A."/>
            <person name="Rast P."/>
            <person name="Oberbeckmann S."/>
            <person name="Bunk B."/>
            <person name="Jeske O."/>
            <person name="Meyerdierks A."/>
            <person name="Storesund J.E."/>
            <person name="Kallscheuer N."/>
            <person name="Luecker S."/>
            <person name="Lage O.M."/>
            <person name="Pohl T."/>
            <person name="Merkel B.J."/>
            <person name="Hornburger P."/>
            <person name="Mueller R.-W."/>
            <person name="Bruemmer F."/>
            <person name="Labrenz M."/>
            <person name="Spormann A.M."/>
            <person name="Op den Camp H."/>
            <person name="Overmann J."/>
            <person name="Amann R."/>
            <person name="Jetten M.S.M."/>
            <person name="Mascher T."/>
            <person name="Medema M.H."/>
            <person name="Devos D.P."/>
            <person name="Kaster A.-K."/>
            <person name="Ovreas L."/>
            <person name="Rohde M."/>
            <person name="Galperin M.Y."/>
            <person name="Jogler C."/>
        </authorList>
    </citation>
    <scope>NUCLEOTIDE SEQUENCE [LARGE SCALE GENOMIC DNA]</scope>
    <source>
        <strain evidence="1 2">ElP</strain>
    </source>
</reference>
<sequence length="48" mass="5409">MLKYGAEYVRPELQAYEARMRSDQQRTLRRRATAPGDALVSLPATVDG</sequence>
<keyword evidence="2" id="KW-1185">Reference proteome</keyword>
<name>A0A518GWK7_9BACT</name>
<protein>
    <submittedName>
        <fullName evidence="1">Uncharacterized protein</fullName>
    </submittedName>
</protein>
<dbReference type="AlphaFoldDB" id="A0A518GWK7"/>
<dbReference type="EMBL" id="CP036426">
    <property type="protein sequence ID" value="QDV32987.1"/>
    <property type="molecule type" value="Genomic_DNA"/>
</dbReference>
<gene>
    <name evidence="1" type="ORF">ElP_08290</name>
</gene>
<organism evidence="1 2">
    <name type="scientific">Tautonia plasticadhaerens</name>
    <dbReference type="NCBI Taxonomy" id="2527974"/>
    <lineage>
        <taxon>Bacteria</taxon>
        <taxon>Pseudomonadati</taxon>
        <taxon>Planctomycetota</taxon>
        <taxon>Planctomycetia</taxon>
        <taxon>Isosphaerales</taxon>
        <taxon>Isosphaeraceae</taxon>
        <taxon>Tautonia</taxon>
    </lineage>
</organism>
<dbReference type="KEGG" id="tpla:ElP_08290"/>
<evidence type="ECO:0000313" key="1">
    <source>
        <dbReference type="EMBL" id="QDV32987.1"/>
    </source>
</evidence>
<evidence type="ECO:0000313" key="2">
    <source>
        <dbReference type="Proteomes" id="UP000317835"/>
    </source>
</evidence>
<dbReference type="Proteomes" id="UP000317835">
    <property type="component" value="Chromosome"/>
</dbReference>
<proteinExistence type="predicted"/>